<comment type="caution">
    <text evidence="1">The sequence shown here is derived from an EMBL/GenBank/DDBJ whole genome shotgun (WGS) entry which is preliminary data.</text>
</comment>
<dbReference type="Proteomes" id="UP000324222">
    <property type="component" value="Unassembled WGS sequence"/>
</dbReference>
<evidence type="ECO:0000313" key="2">
    <source>
        <dbReference type="Proteomes" id="UP000324222"/>
    </source>
</evidence>
<proteinExistence type="predicted"/>
<protein>
    <submittedName>
        <fullName evidence="1">Uncharacterized protein</fullName>
    </submittedName>
</protein>
<dbReference type="AlphaFoldDB" id="A0A5B7I7B0"/>
<evidence type="ECO:0000313" key="1">
    <source>
        <dbReference type="EMBL" id="MPC78183.1"/>
    </source>
</evidence>
<name>A0A5B7I7B0_PORTR</name>
<organism evidence="1 2">
    <name type="scientific">Portunus trituberculatus</name>
    <name type="common">Swimming crab</name>
    <name type="synonym">Neptunus trituberculatus</name>
    <dbReference type="NCBI Taxonomy" id="210409"/>
    <lineage>
        <taxon>Eukaryota</taxon>
        <taxon>Metazoa</taxon>
        <taxon>Ecdysozoa</taxon>
        <taxon>Arthropoda</taxon>
        <taxon>Crustacea</taxon>
        <taxon>Multicrustacea</taxon>
        <taxon>Malacostraca</taxon>
        <taxon>Eumalacostraca</taxon>
        <taxon>Eucarida</taxon>
        <taxon>Decapoda</taxon>
        <taxon>Pleocyemata</taxon>
        <taxon>Brachyura</taxon>
        <taxon>Eubrachyura</taxon>
        <taxon>Portunoidea</taxon>
        <taxon>Portunidae</taxon>
        <taxon>Portuninae</taxon>
        <taxon>Portunus</taxon>
    </lineage>
</organism>
<keyword evidence="2" id="KW-1185">Reference proteome</keyword>
<reference evidence="1 2" key="1">
    <citation type="submission" date="2019-05" db="EMBL/GenBank/DDBJ databases">
        <title>Another draft genome of Portunus trituberculatus and its Hox gene families provides insights of decapod evolution.</title>
        <authorList>
            <person name="Jeong J.-H."/>
            <person name="Song I."/>
            <person name="Kim S."/>
            <person name="Choi T."/>
            <person name="Kim D."/>
            <person name="Ryu S."/>
            <person name="Kim W."/>
        </authorList>
    </citation>
    <scope>NUCLEOTIDE SEQUENCE [LARGE SCALE GENOMIC DNA]</scope>
    <source>
        <tissue evidence="1">Muscle</tissue>
    </source>
</reference>
<accession>A0A5B7I7B0</accession>
<dbReference type="EMBL" id="VSRR010047800">
    <property type="protein sequence ID" value="MPC78183.1"/>
    <property type="molecule type" value="Genomic_DNA"/>
</dbReference>
<sequence>MTELLPKHLCRDLGLRITWQAVLTVAKRTAAIPCTCETPARAELSHTTLECIRGHLRLGHQEALARYNDALLALVLAV</sequence>
<gene>
    <name evidence="1" type="ORF">E2C01_072665</name>
</gene>